<evidence type="ECO:0000256" key="4">
    <source>
        <dbReference type="ARBA" id="ARBA00023136"/>
    </source>
</evidence>
<keyword evidence="2 5" id="KW-0812">Transmembrane</keyword>
<keyword evidence="4 5" id="KW-0472">Membrane</keyword>
<evidence type="ECO:0000256" key="3">
    <source>
        <dbReference type="ARBA" id="ARBA00022989"/>
    </source>
</evidence>
<reference evidence="6 7" key="1">
    <citation type="submission" date="2024-03" db="EMBL/GenBank/DDBJ databases">
        <title>Chitinophaga caseinilytica sp. nov., a casein hydrolysing bacterium isolated from forest soil.</title>
        <authorList>
            <person name="Lee D.S."/>
            <person name="Han D.M."/>
            <person name="Baek J.H."/>
            <person name="Choi D.G."/>
            <person name="Jeon J.H."/>
            <person name="Jeon C.O."/>
        </authorList>
    </citation>
    <scope>NUCLEOTIDE SEQUENCE [LARGE SCALE GENOMIC DNA]</scope>
    <source>
        <strain evidence="6 7">KACC 19118</strain>
    </source>
</reference>
<dbReference type="PANTHER" id="PTHR43701">
    <property type="entry name" value="MEMBRANE TRANSPORTER PROTEIN MJ0441-RELATED"/>
    <property type="match status" value="1"/>
</dbReference>
<organism evidence="6 7">
    <name type="scientific">Chitinophaga caseinilytica</name>
    <dbReference type="NCBI Taxonomy" id="2267521"/>
    <lineage>
        <taxon>Bacteria</taxon>
        <taxon>Pseudomonadati</taxon>
        <taxon>Bacteroidota</taxon>
        <taxon>Chitinophagia</taxon>
        <taxon>Chitinophagales</taxon>
        <taxon>Chitinophagaceae</taxon>
        <taxon>Chitinophaga</taxon>
    </lineage>
</organism>
<keyword evidence="3 5" id="KW-1133">Transmembrane helix</keyword>
<feature type="transmembrane region" description="Helical" evidence="5">
    <location>
        <begin position="241"/>
        <end position="258"/>
    </location>
</feature>
<comment type="subcellular location">
    <subcellularLocation>
        <location evidence="5">Cell membrane</location>
        <topology evidence="5">Multi-pass membrane protein</topology>
    </subcellularLocation>
    <subcellularLocation>
        <location evidence="1">Membrane</location>
        <topology evidence="1">Multi-pass membrane protein</topology>
    </subcellularLocation>
</comment>
<feature type="transmembrane region" description="Helical" evidence="5">
    <location>
        <begin position="67"/>
        <end position="90"/>
    </location>
</feature>
<protein>
    <recommendedName>
        <fullName evidence="5">Probable membrane transporter protein</fullName>
    </recommendedName>
</protein>
<comment type="similarity">
    <text evidence="5">Belongs to the 4-toluene sulfonate uptake permease (TSUP) (TC 2.A.102) family.</text>
</comment>
<dbReference type="RefSeq" id="WP_341840761.1">
    <property type="nucleotide sequence ID" value="NZ_CP149792.1"/>
</dbReference>
<feature type="transmembrane region" description="Helical" evidence="5">
    <location>
        <begin position="211"/>
        <end position="229"/>
    </location>
</feature>
<evidence type="ECO:0000313" key="6">
    <source>
        <dbReference type="EMBL" id="WZN46020.1"/>
    </source>
</evidence>
<dbReference type="InterPro" id="IPR051598">
    <property type="entry name" value="TSUP/Inactive_protease-like"/>
</dbReference>
<dbReference type="InterPro" id="IPR002781">
    <property type="entry name" value="TM_pro_TauE-like"/>
</dbReference>
<feature type="transmembrane region" description="Helical" evidence="5">
    <location>
        <begin position="182"/>
        <end position="199"/>
    </location>
</feature>
<feature type="transmembrane region" description="Helical" evidence="5">
    <location>
        <begin position="148"/>
        <end position="175"/>
    </location>
</feature>
<feature type="transmembrane region" description="Helical" evidence="5">
    <location>
        <begin position="42"/>
        <end position="61"/>
    </location>
</feature>
<gene>
    <name evidence="6" type="ORF">WJU22_24270</name>
</gene>
<dbReference type="EMBL" id="CP150096">
    <property type="protein sequence ID" value="WZN46020.1"/>
    <property type="molecule type" value="Genomic_DNA"/>
</dbReference>
<keyword evidence="7" id="KW-1185">Reference proteome</keyword>
<feature type="transmembrane region" description="Helical" evidence="5">
    <location>
        <begin position="6"/>
        <end position="35"/>
    </location>
</feature>
<evidence type="ECO:0000256" key="2">
    <source>
        <dbReference type="ARBA" id="ARBA00022692"/>
    </source>
</evidence>
<name>A0ABZ2Z156_9BACT</name>
<dbReference type="Proteomes" id="UP001449657">
    <property type="component" value="Chromosome"/>
</dbReference>
<accession>A0ABZ2Z156</accession>
<keyword evidence="5" id="KW-1003">Cell membrane</keyword>
<evidence type="ECO:0000313" key="7">
    <source>
        <dbReference type="Proteomes" id="UP001449657"/>
    </source>
</evidence>
<dbReference type="Pfam" id="PF01925">
    <property type="entry name" value="TauE"/>
    <property type="match status" value="1"/>
</dbReference>
<proteinExistence type="inferred from homology"/>
<sequence>MEWTGYIAAILIGISLGLTGSGGSILTMPVLVYLFRLEPALATTYSLFIVGSTSLAGAAGSYRRREISVATGLLFGISSVAAVLLTRHFLLPAIPATLFTSGSFTLSRDMAMMLLLSALMLAAARSMIRGKAQGTDAPLPGKWLLLLYGAGTGLVTGLLGAGGGFLLIPALVNLLKMPMRTAAGTSLFIIALNSLAGFAGDVGHFELQWPLLLTLSALALVGMAVGTRVSQRVSTTGLRKGFGWFVLAMAVFIIFKELNT</sequence>
<evidence type="ECO:0000256" key="1">
    <source>
        <dbReference type="ARBA" id="ARBA00004141"/>
    </source>
</evidence>
<dbReference type="PANTHER" id="PTHR43701:SF2">
    <property type="entry name" value="MEMBRANE TRANSPORTER PROTEIN YJNA-RELATED"/>
    <property type="match status" value="1"/>
</dbReference>
<evidence type="ECO:0000256" key="5">
    <source>
        <dbReference type="RuleBase" id="RU363041"/>
    </source>
</evidence>
<feature type="transmembrane region" description="Helical" evidence="5">
    <location>
        <begin position="111"/>
        <end position="128"/>
    </location>
</feature>